<keyword evidence="3" id="KW-1185">Reference proteome</keyword>
<dbReference type="RefSeq" id="WP_277866414.1">
    <property type="nucleotide sequence ID" value="NZ_JAKKUT010000002.1"/>
</dbReference>
<organism evidence="2 3">
    <name type="scientific">Candidatus Synechococcus calcipolaris G9</name>
    <dbReference type="NCBI Taxonomy" id="1497997"/>
    <lineage>
        <taxon>Bacteria</taxon>
        <taxon>Bacillati</taxon>
        <taxon>Cyanobacteriota</taxon>
        <taxon>Cyanophyceae</taxon>
        <taxon>Synechococcales</taxon>
        <taxon>Synechococcaceae</taxon>
        <taxon>Synechococcus</taxon>
    </lineage>
</organism>
<reference evidence="2" key="1">
    <citation type="journal article" date="2022" name="Genome Biol. Evol.">
        <title>A New Gene Family Diagnostic for Intracellular Biomineralization of Amorphous Ca Carbonates by Cyanobacteria.</title>
        <authorList>
            <person name="Benzerara K."/>
            <person name="Duprat E."/>
            <person name="Bitard-Feildel T."/>
            <person name="Caumes G."/>
            <person name="Cassier-Chauvat C."/>
            <person name="Chauvat F."/>
            <person name="Dezi M."/>
            <person name="Diop S.I."/>
            <person name="Gaschignard G."/>
            <person name="Gorgen S."/>
            <person name="Gugger M."/>
            <person name="Lopez-Garcia P."/>
            <person name="Millet M."/>
            <person name="Skouri-Panet F."/>
            <person name="Moreira D."/>
            <person name="Callebaut I."/>
        </authorList>
    </citation>
    <scope>NUCLEOTIDE SEQUENCE</scope>
    <source>
        <strain evidence="2">G9</strain>
    </source>
</reference>
<comment type="caution">
    <text evidence="2">The sequence shown here is derived from an EMBL/GenBank/DDBJ whole genome shotgun (WGS) entry which is preliminary data.</text>
</comment>
<gene>
    <name evidence="2" type="ORF">L3556_06090</name>
</gene>
<feature type="region of interest" description="Disordered" evidence="1">
    <location>
        <begin position="1"/>
        <end position="55"/>
    </location>
</feature>
<dbReference type="EMBL" id="JAKKUT010000002">
    <property type="protein sequence ID" value="MDG2990505.1"/>
    <property type="molecule type" value="Genomic_DNA"/>
</dbReference>
<feature type="compositionally biased region" description="Basic and acidic residues" evidence="1">
    <location>
        <begin position="12"/>
        <end position="46"/>
    </location>
</feature>
<protein>
    <submittedName>
        <fullName evidence="2">Uncharacterized protein</fullName>
    </submittedName>
</protein>
<evidence type="ECO:0000313" key="2">
    <source>
        <dbReference type="EMBL" id="MDG2990505.1"/>
    </source>
</evidence>
<dbReference type="Proteomes" id="UP001154265">
    <property type="component" value="Unassembled WGS sequence"/>
</dbReference>
<reference evidence="2" key="2">
    <citation type="submission" date="2022-01" db="EMBL/GenBank/DDBJ databases">
        <authorList>
            <person name="Zivanovic Y."/>
            <person name="Moreira D."/>
            <person name="Lopez-Garcia P."/>
        </authorList>
    </citation>
    <scope>NUCLEOTIDE SEQUENCE</scope>
    <source>
        <strain evidence="2">G9</strain>
    </source>
</reference>
<evidence type="ECO:0000313" key="3">
    <source>
        <dbReference type="Proteomes" id="UP001154265"/>
    </source>
</evidence>
<sequence length="55" mass="6718">MMASKLPPFDRPISKADQKELKKDYKSMVEESKKWWEKERSKRDSDLDMWQPDQD</sequence>
<name>A0ABT6EXH6_9SYNE</name>
<proteinExistence type="predicted"/>
<evidence type="ECO:0000256" key="1">
    <source>
        <dbReference type="SAM" id="MobiDB-lite"/>
    </source>
</evidence>
<accession>A0ABT6EXH6</accession>